<keyword evidence="3" id="KW-1185">Reference proteome</keyword>
<dbReference type="Proteomes" id="UP001313282">
    <property type="component" value="Unassembled WGS sequence"/>
</dbReference>
<organism evidence="2 3">
    <name type="scientific">Orbilia javanica</name>
    <dbReference type="NCBI Taxonomy" id="47235"/>
    <lineage>
        <taxon>Eukaryota</taxon>
        <taxon>Fungi</taxon>
        <taxon>Dikarya</taxon>
        <taxon>Ascomycota</taxon>
        <taxon>Pezizomycotina</taxon>
        <taxon>Orbiliomycetes</taxon>
        <taxon>Orbiliales</taxon>
        <taxon>Orbiliaceae</taxon>
        <taxon>Orbilia</taxon>
    </lineage>
</organism>
<keyword evidence="1" id="KW-0732">Signal</keyword>
<evidence type="ECO:0000313" key="3">
    <source>
        <dbReference type="Proteomes" id="UP001313282"/>
    </source>
</evidence>
<protein>
    <submittedName>
        <fullName evidence="2">Uncharacterized protein</fullName>
    </submittedName>
</protein>
<evidence type="ECO:0000256" key="1">
    <source>
        <dbReference type="SAM" id="SignalP"/>
    </source>
</evidence>
<dbReference type="AlphaFoldDB" id="A0AAN8N8B6"/>
<sequence length="291" mass="31873">MLMLKIPLKLVFGLVLSVEIIYTGAIPVDLGANLDVEVSKKETQLQGTAFGNTSGTKNIQSLDIDKKELKRAPPPGGYYQYSKTVQCATPDRVRELWDAMAHSPVRGARNWRDLDNQMGREAVNSLIANVQRGAYQCICSHHPLIGGADQGSKLRAVSTSQTCQTESVARMYEKVYGCGCYALYTQQGAERDGIPAGSGGGIEGSLLLDGMPEGIHDRMRDTPLEGSSDRFTGSYTGYSNFHLGDYTTDKQLVPGTKEPYWLEGPGQPPRDSAWGWGWIKDQIRDSPVSSY</sequence>
<name>A0AAN8N8B6_9PEZI</name>
<accession>A0AAN8N8B6</accession>
<reference evidence="2 3" key="1">
    <citation type="submission" date="2019-10" db="EMBL/GenBank/DDBJ databases">
        <authorList>
            <person name="Palmer J.M."/>
        </authorList>
    </citation>
    <scope>NUCLEOTIDE SEQUENCE [LARGE SCALE GENOMIC DNA]</scope>
    <source>
        <strain evidence="2 3">TWF718</strain>
    </source>
</reference>
<feature type="signal peptide" evidence="1">
    <location>
        <begin position="1"/>
        <end position="25"/>
    </location>
</feature>
<feature type="chain" id="PRO_5042865103" evidence="1">
    <location>
        <begin position="26"/>
        <end position="291"/>
    </location>
</feature>
<evidence type="ECO:0000313" key="2">
    <source>
        <dbReference type="EMBL" id="KAK6356747.1"/>
    </source>
</evidence>
<gene>
    <name evidence="2" type="ORF">TWF718_001089</name>
</gene>
<comment type="caution">
    <text evidence="2">The sequence shown here is derived from an EMBL/GenBank/DDBJ whole genome shotgun (WGS) entry which is preliminary data.</text>
</comment>
<proteinExistence type="predicted"/>
<dbReference type="EMBL" id="JAVHNR010000001">
    <property type="protein sequence ID" value="KAK6356747.1"/>
    <property type="molecule type" value="Genomic_DNA"/>
</dbReference>